<dbReference type="GO" id="GO:0005829">
    <property type="term" value="C:cytosol"/>
    <property type="evidence" value="ECO:0007669"/>
    <property type="project" value="TreeGrafter"/>
</dbReference>
<name>A0A1Y6CB47_9NEIS</name>
<keyword evidence="8" id="KW-0408">Iron</keyword>
<proteinExistence type="inferred from homology"/>
<dbReference type="GO" id="GO:0000976">
    <property type="term" value="F:transcription cis-regulatory region binding"/>
    <property type="evidence" value="ECO:0007669"/>
    <property type="project" value="TreeGrafter"/>
</dbReference>
<keyword evidence="7" id="KW-0479">Metal-binding</keyword>
<keyword evidence="2" id="KW-0678">Repressor</keyword>
<evidence type="ECO:0000256" key="5">
    <source>
        <dbReference type="ARBA" id="ARBA00023125"/>
    </source>
</evidence>
<dbReference type="InterPro" id="IPR043135">
    <property type="entry name" value="Fur_C"/>
</dbReference>
<feature type="binding site" evidence="7">
    <location>
        <position position="139"/>
    </location>
    <ligand>
        <name>Zn(2+)</name>
        <dbReference type="ChEBI" id="CHEBI:29105"/>
    </ligand>
</feature>
<dbReference type="PANTHER" id="PTHR33202">
    <property type="entry name" value="ZINC UPTAKE REGULATION PROTEIN"/>
    <property type="match status" value="1"/>
</dbReference>
<keyword evidence="3 7" id="KW-0862">Zinc</keyword>
<feature type="binding site" evidence="8">
    <location>
        <position position="93"/>
    </location>
    <ligand>
        <name>Fe cation</name>
        <dbReference type="ChEBI" id="CHEBI:24875"/>
    </ligand>
</feature>
<keyword evidence="6" id="KW-0804">Transcription</keyword>
<dbReference type="PANTHER" id="PTHR33202:SF6">
    <property type="entry name" value="ZINC UPTAKE REGULATION PROTEIN"/>
    <property type="match status" value="1"/>
</dbReference>
<evidence type="ECO:0000256" key="7">
    <source>
        <dbReference type="PIRSR" id="PIRSR602481-1"/>
    </source>
</evidence>
<dbReference type="Pfam" id="PF01475">
    <property type="entry name" value="FUR"/>
    <property type="match status" value="1"/>
</dbReference>
<keyword evidence="4" id="KW-0805">Transcription regulation</keyword>
<dbReference type="STRING" id="1123014.SAMN02745746_03375"/>
<dbReference type="Proteomes" id="UP000192920">
    <property type="component" value="Unassembled WGS sequence"/>
</dbReference>
<evidence type="ECO:0000313" key="10">
    <source>
        <dbReference type="Proteomes" id="UP000192920"/>
    </source>
</evidence>
<feature type="binding site" evidence="7">
    <location>
        <position position="99"/>
    </location>
    <ligand>
        <name>Zn(2+)</name>
        <dbReference type="ChEBI" id="CHEBI:29105"/>
    </ligand>
</feature>
<evidence type="ECO:0000256" key="3">
    <source>
        <dbReference type="ARBA" id="ARBA00022833"/>
    </source>
</evidence>
<feature type="binding site" evidence="7">
    <location>
        <position position="102"/>
    </location>
    <ligand>
        <name>Zn(2+)</name>
        <dbReference type="ChEBI" id="CHEBI:29105"/>
    </ligand>
</feature>
<gene>
    <name evidence="9" type="ORF">SAMN02745746_03375</name>
</gene>
<comment type="similarity">
    <text evidence="1">Belongs to the Fur family.</text>
</comment>
<comment type="cofactor">
    <cofactor evidence="8">
        <name>Mn(2+)</name>
        <dbReference type="ChEBI" id="CHEBI:29035"/>
    </cofactor>
    <cofactor evidence="8">
        <name>Fe(2+)</name>
        <dbReference type="ChEBI" id="CHEBI:29033"/>
    </cofactor>
    <text evidence="8">Binds 1 Mn(2+) or Fe(2+) ion per subunit.</text>
</comment>
<dbReference type="AlphaFoldDB" id="A0A1Y6CB47"/>
<keyword evidence="10" id="KW-1185">Reference proteome</keyword>
<dbReference type="InterPro" id="IPR036390">
    <property type="entry name" value="WH_DNA-bd_sf"/>
</dbReference>
<dbReference type="GO" id="GO:1900376">
    <property type="term" value="P:regulation of secondary metabolite biosynthetic process"/>
    <property type="evidence" value="ECO:0007669"/>
    <property type="project" value="TreeGrafter"/>
</dbReference>
<dbReference type="RefSeq" id="WP_008953900.1">
    <property type="nucleotide sequence ID" value="NZ_FXAG01000022.1"/>
</dbReference>
<dbReference type="GO" id="GO:0045892">
    <property type="term" value="P:negative regulation of DNA-templated transcription"/>
    <property type="evidence" value="ECO:0007669"/>
    <property type="project" value="TreeGrafter"/>
</dbReference>
<evidence type="ECO:0000256" key="6">
    <source>
        <dbReference type="ARBA" id="ARBA00023163"/>
    </source>
</evidence>
<reference evidence="10" key="1">
    <citation type="submission" date="2017-04" db="EMBL/GenBank/DDBJ databases">
        <authorList>
            <person name="Varghese N."/>
            <person name="Submissions S."/>
        </authorList>
    </citation>
    <scope>NUCLEOTIDE SEQUENCE [LARGE SCALE GENOMIC DNA]</scope>
    <source>
        <strain evidence="10">DSM 22618</strain>
    </source>
</reference>
<dbReference type="GO" id="GO:0008270">
    <property type="term" value="F:zinc ion binding"/>
    <property type="evidence" value="ECO:0007669"/>
    <property type="project" value="TreeGrafter"/>
</dbReference>
<dbReference type="EMBL" id="FXAG01000022">
    <property type="protein sequence ID" value="SMF45650.1"/>
    <property type="molecule type" value="Genomic_DNA"/>
</dbReference>
<sequence>MNKQSYLAAAEQHCLHRGCKLTALRRHILELVLEYDGVVKAYQVLADLQRERGVAAPPTVYRALDFLVEQGLLHKVDALNGFVVCSHFECNHHGLILVCEQCGRVEEIDASQFLGALKEVTEAVGFESREQNLLLTGLCKACHA</sequence>
<dbReference type="InterPro" id="IPR036388">
    <property type="entry name" value="WH-like_DNA-bd_sf"/>
</dbReference>
<dbReference type="Gene3D" id="3.30.1490.190">
    <property type="match status" value="1"/>
</dbReference>
<dbReference type="SUPFAM" id="SSF46785">
    <property type="entry name" value="Winged helix' DNA-binding domain"/>
    <property type="match status" value="1"/>
</dbReference>
<evidence type="ECO:0000256" key="8">
    <source>
        <dbReference type="PIRSR" id="PIRSR602481-2"/>
    </source>
</evidence>
<protein>
    <submittedName>
        <fullName evidence="9">Fur family transcriptional regulator, zinc uptake regulator</fullName>
    </submittedName>
</protein>
<organism evidence="9 10">
    <name type="scientific">Pseudogulbenkiania subflava DSM 22618</name>
    <dbReference type="NCBI Taxonomy" id="1123014"/>
    <lineage>
        <taxon>Bacteria</taxon>
        <taxon>Pseudomonadati</taxon>
        <taxon>Pseudomonadota</taxon>
        <taxon>Betaproteobacteria</taxon>
        <taxon>Neisseriales</taxon>
        <taxon>Chromobacteriaceae</taxon>
        <taxon>Pseudogulbenkiania</taxon>
    </lineage>
</organism>
<keyword evidence="5" id="KW-0238">DNA-binding</keyword>
<accession>A0A1Y6CB47</accession>
<dbReference type="Gene3D" id="1.10.10.10">
    <property type="entry name" value="Winged helix-like DNA-binding domain superfamily/Winged helix DNA-binding domain"/>
    <property type="match status" value="1"/>
</dbReference>
<evidence type="ECO:0000256" key="4">
    <source>
        <dbReference type="ARBA" id="ARBA00023015"/>
    </source>
</evidence>
<evidence type="ECO:0000313" key="9">
    <source>
        <dbReference type="EMBL" id="SMF45650.1"/>
    </source>
</evidence>
<evidence type="ECO:0000256" key="2">
    <source>
        <dbReference type="ARBA" id="ARBA00022491"/>
    </source>
</evidence>
<comment type="cofactor">
    <cofactor evidence="7">
        <name>Zn(2+)</name>
        <dbReference type="ChEBI" id="CHEBI:29105"/>
    </cofactor>
    <text evidence="7">Binds 1 zinc ion per subunit.</text>
</comment>
<feature type="binding site" evidence="7">
    <location>
        <position position="142"/>
    </location>
    <ligand>
        <name>Zn(2+)</name>
        <dbReference type="ChEBI" id="CHEBI:29105"/>
    </ligand>
</feature>
<dbReference type="GO" id="GO:0003700">
    <property type="term" value="F:DNA-binding transcription factor activity"/>
    <property type="evidence" value="ECO:0007669"/>
    <property type="project" value="InterPro"/>
</dbReference>
<dbReference type="InterPro" id="IPR002481">
    <property type="entry name" value="FUR"/>
</dbReference>
<evidence type="ECO:0000256" key="1">
    <source>
        <dbReference type="ARBA" id="ARBA00007957"/>
    </source>
</evidence>